<name>A0AAE0J6H1_9PEZI</name>
<sequence>MGSAQTPEAPAPTAAYKAVNIDPDGDLYLHVPDTGEASTLWKFRVCSAALRRRSPVWKQMLFGPWKEGKPTSSDKDWIVELFDDCPQAMQLILHIVHGNFDMVPPLFLSLRQLHDLLVVANKYDVVNIIKPWSQNWASIAQGSMTEADDIIESFYVAWELEIAVNSSIDTKGRLVLKKGGGRGPFVSKPTEAVLEDVEHLGPYDILDTIYHIREDLIEAIIQPVHEDIRARLKASPACCFKPGSNQTLDIAAGSCQLCDAAILGGIHSSMLKQKGYLLPILHAELLDSVVGLANWLFPCMINVETMPLHRKTCSIAQKYTDLSNEVHGSIPTVAGRHIAPSYHSYMEKARVKTGLAKKGADTATYTYWVQPRGNFGTNFFDRISTPATSSLFGTPIPTRSAAPTTATTATTSTTSATSTAASIGNTPVYTTPRLFVNPVAWTPN</sequence>
<evidence type="ECO:0000313" key="3">
    <source>
        <dbReference type="Proteomes" id="UP001278500"/>
    </source>
</evidence>
<evidence type="ECO:0008006" key="4">
    <source>
        <dbReference type="Google" id="ProtNLM"/>
    </source>
</evidence>
<reference evidence="2" key="2">
    <citation type="submission" date="2023-06" db="EMBL/GenBank/DDBJ databases">
        <authorList>
            <consortium name="Lawrence Berkeley National Laboratory"/>
            <person name="Haridas S."/>
            <person name="Hensen N."/>
            <person name="Bonometti L."/>
            <person name="Westerberg I."/>
            <person name="Brannstrom I.O."/>
            <person name="Guillou S."/>
            <person name="Cros-Aarteil S."/>
            <person name="Calhoun S."/>
            <person name="Kuo A."/>
            <person name="Mondo S."/>
            <person name="Pangilinan J."/>
            <person name="Riley R."/>
            <person name="Labutti K."/>
            <person name="Andreopoulos B."/>
            <person name="Lipzen A."/>
            <person name="Chen C."/>
            <person name="Yanf M."/>
            <person name="Daum C."/>
            <person name="Ng V."/>
            <person name="Clum A."/>
            <person name="Steindorff A."/>
            <person name="Ohm R."/>
            <person name="Martin F."/>
            <person name="Silar P."/>
            <person name="Natvig D."/>
            <person name="Lalanne C."/>
            <person name="Gautier V."/>
            <person name="Ament-Velasquez S.L."/>
            <person name="Kruys A."/>
            <person name="Hutchinson M.I."/>
            <person name="Powell A.J."/>
            <person name="Barry K."/>
            <person name="Miller A.N."/>
            <person name="Grigoriev I.V."/>
            <person name="Debuchy R."/>
            <person name="Gladieux P."/>
            <person name="Thoren M.H."/>
            <person name="Johannesson H."/>
        </authorList>
    </citation>
    <scope>NUCLEOTIDE SEQUENCE</scope>
    <source>
        <strain evidence="2">CBS 560.94</strain>
    </source>
</reference>
<dbReference type="AlphaFoldDB" id="A0AAE0J6H1"/>
<feature type="region of interest" description="Disordered" evidence="1">
    <location>
        <begin position="392"/>
        <end position="423"/>
    </location>
</feature>
<dbReference type="GeneID" id="87867308"/>
<gene>
    <name evidence="2" type="ORF">B0H65DRAFT_560778</name>
</gene>
<dbReference type="CDD" id="cd18186">
    <property type="entry name" value="BTB_POZ_ZBTB_KLHL-like"/>
    <property type="match status" value="1"/>
</dbReference>
<reference evidence="2" key="1">
    <citation type="journal article" date="2023" name="Mol. Phylogenet. Evol.">
        <title>Genome-scale phylogeny and comparative genomics of the fungal order Sordariales.</title>
        <authorList>
            <person name="Hensen N."/>
            <person name="Bonometti L."/>
            <person name="Westerberg I."/>
            <person name="Brannstrom I.O."/>
            <person name="Guillou S."/>
            <person name="Cros-Aarteil S."/>
            <person name="Calhoun S."/>
            <person name="Haridas S."/>
            <person name="Kuo A."/>
            <person name="Mondo S."/>
            <person name="Pangilinan J."/>
            <person name="Riley R."/>
            <person name="LaButti K."/>
            <person name="Andreopoulos B."/>
            <person name="Lipzen A."/>
            <person name="Chen C."/>
            <person name="Yan M."/>
            <person name="Daum C."/>
            <person name="Ng V."/>
            <person name="Clum A."/>
            <person name="Steindorff A."/>
            <person name="Ohm R.A."/>
            <person name="Martin F."/>
            <person name="Silar P."/>
            <person name="Natvig D.O."/>
            <person name="Lalanne C."/>
            <person name="Gautier V."/>
            <person name="Ament-Velasquez S.L."/>
            <person name="Kruys A."/>
            <person name="Hutchinson M.I."/>
            <person name="Powell A.J."/>
            <person name="Barry K."/>
            <person name="Miller A.N."/>
            <person name="Grigoriev I.V."/>
            <person name="Debuchy R."/>
            <person name="Gladieux P."/>
            <person name="Hiltunen Thoren M."/>
            <person name="Johannesson H."/>
        </authorList>
    </citation>
    <scope>NUCLEOTIDE SEQUENCE</scope>
    <source>
        <strain evidence="2">CBS 560.94</strain>
    </source>
</reference>
<dbReference type="EMBL" id="JAUEPP010000008">
    <property type="protein sequence ID" value="KAK3337843.1"/>
    <property type="molecule type" value="Genomic_DNA"/>
</dbReference>
<dbReference type="InterPro" id="IPR011333">
    <property type="entry name" value="SKP1/BTB/POZ_sf"/>
</dbReference>
<dbReference type="RefSeq" id="XP_062677294.1">
    <property type="nucleotide sequence ID" value="XM_062830154.1"/>
</dbReference>
<dbReference type="Gene3D" id="3.30.710.10">
    <property type="entry name" value="Potassium Channel Kv1.1, Chain A"/>
    <property type="match status" value="1"/>
</dbReference>
<proteinExistence type="predicted"/>
<protein>
    <recommendedName>
        <fullName evidence="4">BTB domain-containing protein</fullName>
    </recommendedName>
</protein>
<comment type="caution">
    <text evidence="2">The sequence shown here is derived from an EMBL/GenBank/DDBJ whole genome shotgun (WGS) entry which is preliminary data.</text>
</comment>
<dbReference type="Proteomes" id="UP001278500">
    <property type="component" value="Unassembled WGS sequence"/>
</dbReference>
<organism evidence="2 3">
    <name type="scientific">Neurospora tetraspora</name>
    <dbReference type="NCBI Taxonomy" id="94610"/>
    <lineage>
        <taxon>Eukaryota</taxon>
        <taxon>Fungi</taxon>
        <taxon>Dikarya</taxon>
        <taxon>Ascomycota</taxon>
        <taxon>Pezizomycotina</taxon>
        <taxon>Sordariomycetes</taxon>
        <taxon>Sordariomycetidae</taxon>
        <taxon>Sordariales</taxon>
        <taxon>Sordariaceae</taxon>
        <taxon>Neurospora</taxon>
    </lineage>
</organism>
<keyword evidence="3" id="KW-1185">Reference proteome</keyword>
<accession>A0AAE0J6H1</accession>
<dbReference type="SUPFAM" id="SSF54695">
    <property type="entry name" value="POZ domain"/>
    <property type="match status" value="1"/>
</dbReference>
<evidence type="ECO:0000313" key="2">
    <source>
        <dbReference type="EMBL" id="KAK3337843.1"/>
    </source>
</evidence>
<feature type="compositionally biased region" description="Low complexity" evidence="1">
    <location>
        <begin position="394"/>
        <end position="422"/>
    </location>
</feature>
<evidence type="ECO:0000256" key="1">
    <source>
        <dbReference type="SAM" id="MobiDB-lite"/>
    </source>
</evidence>